<keyword evidence="5 9" id="KW-0418">Kinase</keyword>
<dbReference type="GO" id="GO:0006355">
    <property type="term" value="P:regulation of DNA-templated transcription"/>
    <property type="evidence" value="ECO:0007669"/>
    <property type="project" value="InterPro"/>
</dbReference>
<evidence type="ECO:0000313" key="10">
    <source>
        <dbReference type="Proteomes" id="UP000798488"/>
    </source>
</evidence>
<dbReference type="InterPro" id="IPR013767">
    <property type="entry name" value="PAS_fold"/>
</dbReference>
<dbReference type="PROSITE" id="PS50113">
    <property type="entry name" value="PAC"/>
    <property type="match status" value="1"/>
</dbReference>
<name>A0A9D2WP96_9FIRM</name>
<dbReference type="Gene3D" id="3.30.450.20">
    <property type="entry name" value="PAS domain"/>
    <property type="match status" value="4"/>
</dbReference>
<comment type="caution">
    <text evidence="9">The sequence shown here is derived from an EMBL/GenBank/DDBJ whole genome shotgun (WGS) entry which is preliminary data.</text>
</comment>
<feature type="domain" description="PAS" evidence="7">
    <location>
        <begin position="436"/>
        <end position="483"/>
    </location>
</feature>
<dbReference type="PANTHER" id="PTHR43304">
    <property type="entry name" value="PHYTOCHROME-LIKE PROTEIN CPH1"/>
    <property type="match status" value="1"/>
</dbReference>
<feature type="domain" description="PAS" evidence="7">
    <location>
        <begin position="311"/>
        <end position="374"/>
    </location>
</feature>
<dbReference type="PANTHER" id="PTHR43304:SF1">
    <property type="entry name" value="PAC DOMAIN-CONTAINING PROTEIN"/>
    <property type="match status" value="1"/>
</dbReference>
<dbReference type="InterPro" id="IPR000700">
    <property type="entry name" value="PAS-assoc_C"/>
</dbReference>
<evidence type="ECO:0000259" key="8">
    <source>
        <dbReference type="PROSITE" id="PS50113"/>
    </source>
</evidence>
<feature type="coiled-coil region" evidence="6">
    <location>
        <begin position="152"/>
        <end position="179"/>
    </location>
</feature>
<dbReference type="Pfam" id="PF00989">
    <property type="entry name" value="PAS"/>
    <property type="match status" value="1"/>
</dbReference>
<dbReference type="CDD" id="cd00130">
    <property type="entry name" value="PAS"/>
    <property type="match status" value="4"/>
</dbReference>
<feature type="domain" description="PAS" evidence="7">
    <location>
        <begin position="15"/>
        <end position="60"/>
    </location>
</feature>
<evidence type="ECO:0000256" key="2">
    <source>
        <dbReference type="ARBA" id="ARBA00012438"/>
    </source>
</evidence>
<proteinExistence type="predicted"/>
<dbReference type="SUPFAM" id="SSF55785">
    <property type="entry name" value="PYP-like sensor domain (PAS domain)"/>
    <property type="match status" value="4"/>
</dbReference>
<dbReference type="InterPro" id="IPR013656">
    <property type="entry name" value="PAS_4"/>
</dbReference>
<dbReference type="InterPro" id="IPR001610">
    <property type="entry name" value="PAC"/>
</dbReference>
<dbReference type="PROSITE" id="PS50112">
    <property type="entry name" value="PAS"/>
    <property type="match status" value="3"/>
</dbReference>
<accession>A0A9D2WP96</accession>
<evidence type="ECO:0000256" key="5">
    <source>
        <dbReference type="ARBA" id="ARBA00022777"/>
    </source>
</evidence>
<dbReference type="SMART" id="SM00086">
    <property type="entry name" value="PAC"/>
    <property type="match status" value="3"/>
</dbReference>
<dbReference type="EC" id="2.7.13.3" evidence="2"/>
<evidence type="ECO:0000256" key="3">
    <source>
        <dbReference type="ARBA" id="ARBA00022553"/>
    </source>
</evidence>
<dbReference type="Proteomes" id="UP000798488">
    <property type="component" value="Unassembled WGS sequence"/>
</dbReference>
<sequence>MIEGLVYLNRQQNLPNMQLLDIIDFLPDPTLVVDQDRKVVAWNRAIERITGVSKADIIDKGEYAYSLPFYGKARPVLLDLIFTDDYTTEKKYRNVVKEENTIYGEVLVKLPYNQKEVLLWLKASPLYDSKGNIVGAIETARDITECKRNHPQELVNKQIIELETANEQLQKEIFEQKQVEESLREIKELYCQLVENSPNAILLHSKNKLKFINKAGVKLFGLGSIREAVGVSMIDLIHPDYKDIVAEKWRQVQDERVTASLMEEKIVRPDGKVLDIEVVTAPCTIQGKNIMQALVFDITDRKRAEKMLRLSEEKFSTAFNAGPNPMAITTIESGRIIDVNSNFLSFFGYSRQQVINKTIADLNIYKNPEDRTKLINYIVQHGFIKNLNINFRKRSGDIRIALFSSEIIAIGGEQYLLSVISDITELKQVEQALRLSEERFCKAFYNNPTPMVITRQSDDKHIEVNKSYERFFGFCREELIGRTASDICIFNDTEQFKLYNKQLSILHNFCSIKFNAII</sequence>
<keyword evidence="6" id="KW-0175">Coiled coil</keyword>
<dbReference type="InterPro" id="IPR000014">
    <property type="entry name" value="PAS"/>
</dbReference>
<feature type="domain" description="PAC" evidence="8">
    <location>
        <begin position="385"/>
        <end position="435"/>
    </location>
</feature>
<dbReference type="AlphaFoldDB" id="A0A9D2WP96"/>
<evidence type="ECO:0000259" key="7">
    <source>
        <dbReference type="PROSITE" id="PS50112"/>
    </source>
</evidence>
<evidence type="ECO:0000313" key="9">
    <source>
        <dbReference type="EMBL" id="KAF1084406.1"/>
    </source>
</evidence>
<evidence type="ECO:0000256" key="4">
    <source>
        <dbReference type="ARBA" id="ARBA00022679"/>
    </source>
</evidence>
<dbReference type="NCBIfam" id="TIGR00229">
    <property type="entry name" value="sensory_box"/>
    <property type="match status" value="3"/>
</dbReference>
<evidence type="ECO:0000256" key="6">
    <source>
        <dbReference type="SAM" id="Coils"/>
    </source>
</evidence>
<dbReference type="Pfam" id="PF08448">
    <property type="entry name" value="PAS_4"/>
    <property type="match status" value="1"/>
</dbReference>
<dbReference type="SMART" id="SM00091">
    <property type="entry name" value="PAS"/>
    <property type="match status" value="4"/>
</dbReference>
<keyword evidence="10" id="KW-1185">Reference proteome</keyword>
<dbReference type="Pfam" id="PF13426">
    <property type="entry name" value="PAS_9"/>
    <property type="match status" value="2"/>
</dbReference>
<dbReference type="InterPro" id="IPR035965">
    <property type="entry name" value="PAS-like_dom_sf"/>
</dbReference>
<keyword evidence="3" id="KW-0597">Phosphoprotein</keyword>
<reference evidence="9" key="1">
    <citation type="submission" date="2016-02" db="EMBL/GenBank/DDBJ databases">
        <title>Draft Genome Sequence of Sporotomaculum syntrophicum Strain FB, a Syntrophic Benzoate Degrader.</title>
        <authorList>
            <person name="Nobu M.K."/>
            <person name="Narihiro T."/>
            <person name="Qiu Y.-L."/>
            <person name="Ohashi A."/>
            <person name="Liu W.-T."/>
            <person name="Yuji S."/>
        </authorList>
    </citation>
    <scope>NUCLEOTIDE SEQUENCE</scope>
    <source>
        <strain evidence="9">FB</strain>
    </source>
</reference>
<protein>
    <recommendedName>
        <fullName evidence="2">histidine kinase</fullName>
        <ecNumber evidence="2">2.7.13.3</ecNumber>
    </recommendedName>
</protein>
<gene>
    <name evidence="9" type="primary">kinA_4</name>
    <name evidence="9" type="ORF">SPSYN_02183</name>
</gene>
<evidence type="ECO:0000256" key="1">
    <source>
        <dbReference type="ARBA" id="ARBA00000085"/>
    </source>
</evidence>
<keyword evidence="4 9" id="KW-0808">Transferase</keyword>
<dbReference type="EMBL" id="LSRS01000005">
    <property type="protein sequence ID" value="KAF1084406.1"/>
    <property type="molecule type" value="Genomic_DNA"/>
</dbReference>
<comment type="catalytic activity">
    <reaction evidence="1">
        <text>ATP + protein L-histidine = ADP + protein N-phospho-L-histidine.</text>
        <dbReference type="EC" id="2.7.13.3"/>
    </reaction>
</comment>
<organism evidence="9 10">
    <name type="scientific">Sporotomaculum syntrophicum</name>
    <dbReference type="NCBI Taxonomy" id="182264"/>
    <lineage>
        <taxon>Bacteria</taxon>
        <taxon>Bacillati</taxon>
        <taxon>Bacillota</taxon>
        <taxon>Clostridia</taxon>
        <taxon>Eubacteriales</taxon>
        <taxon>Desulfallaceae</taxon>
        <taxon>Sporotomaculum</taxon>
    </lineage>
</organism>
<dbReference type="InterPro" id="IPR052162">
    <property type="entry name" value="Sensor_kinase/Photoreceptor"/>
</dbReference>
<dbReference type="GO" id="GO:0004673">
    <property type="term" value="F:protein histidine kinase activity"/>
    <property type="evidence" value="ECO:0007669"/>
    <property type="project" value="UniProtKB-EC"/>
</dbReference>